<sequence>MGDLDEPADVIKEFRLDQYLIPQYDGRRHFAMNSSTGVIESRDMIDYDTIGTTKFLMLKIVAMDIDGQEESTTLNITIMDVDDLTLRFLRKPCDDVTAMCDVTVYTAEIDRHFQGSLNVRPSHVHARDGDVGLNYDVTYSIEPDDGVVEINNFTRELSVTSAFENVQNMTSGETLTLTFNITATEVSARKRNASVPLTLRVFFEFPTSPPTFPATEVDDDQDNSWILIVEITVPSVVTVVVCVCLIVFLVQRRLAKASQTKYAIKEVEQSLSLHRPSINMLSSTPINPYDLARAYAKVTIDVIISGEPEKPMNDDYSKLRYSFNNYADVADTLTPTPSSSGMAAAQEISSENGAGVDDVTESMTTSLVRLYSVVDERKPRKRIIGAIGVNAANVIDSTRAGDVDCDVINGVTGYEDVLVGRYVVDGVDGLLERDVTGDVVTDAESASRKTSIVKLRVTSREASLMTSTIMMRCLENIMSLTKV</sequence>
<evidence type="ECO:0000313" key="5">
    <source>
        <dbReference type="Proteomes" id="UP000828390"/>
    </source>
</evidence>
<keyword evidence="2" id="KW-0812">Transmembrane</keyword>
<evidence type="ECO:0000259" key="3">
    <source>
        <dbReference type="PROSITE" id="PS50268"/>
    </source>
</evidence>
<dbReference type="GO" id="GO:0005509">
    <property type="term" value="F:calcium ion binding"/>
    <property type="evidence" value="ECO:0007669"/>
    <property type="project" value="UniProtKB-UniRule"/>
</dbReference>
<keyword evidence="1" id="KW-0106">Calcium</keyword>
<accession>A0A9D4BRI6</accession>
<dbReference type="SUPFAM" id="SSF49313">
    <property type="entry name" value="Cadherin-like"/>
    <property type="match status" value="2"/>
</dbReference>
<dbReference type="CDD" id="cd11304">
    <property type="entry name" value="Cadherin_repeat"/>
    <property type="match status" value="2"/>
</dbReference>
<keyword evidence="5" id="KW-1185">Reference proteome</keyword>
<comment type="caution">
    <text evidence="4">The sequence shown here is derived from an EMBL/GenBank/DDBJ whole genome shotgun (WGS) entry which is preliminary data.</text>
</comment>
<dbReference type="PROSITE" id="PS50268">
    <property type="entry name" value="CADHERIN_2"/>
    <property type="match status" value="1"/>
</dbReference>
<dbReference type="AlphaFoldDB" id="A0A9D4BRI6"/>
<evidence type="ECO:0000256" key="2">
    <source>
        <dbReference type="SAM" id="Phobius"/>
    </source>
</evidence>
<proteinExistence type="predicted"/>
<keyword evidence="2" id="KW-1133">Transmembrane helix</keyword>
<dbReference type="EMBL" id="JAIWYP010000014">
    <property type="protein sequence ID" value="KAH3706370.1"/>
    <property type="molecule type" value="Genomic_DNA"/>
</dbReference>
<dbReference type="GO" id="GO:0016020">
    <property type="term" value="C:membrane"/>
    <property type="evidence" value="ECO:0007669"/>
    <property type="project" value="InterPro"/>
</dbReference>
<dbReference type="InterPro" id="IPR015919">
    <property type="entry name" value="Cadherin-like_sf"/>
</dbReference>
<organism evidence="4 5">
    <name type="scientific">Dreissena polymorpha</name>
    <name type="common">Zebra mussel</name>
    <name type="synonym">Mytilus polymorpha</name>
    <dbReference type="NCBI Taxonomy" id="45954"/>
    <lineage>
        <taxon>Eukaryota</taxon>
        <taxon>Metazoa</taxon>
        <taxon>Spiralia</taxon>
        <taxon>Lophotrochozoa</taxon>
        <taxon>Mollusca</taxon>
        <taxon>Bivalvia</taxon>
        <taxon>Autobranchia</taxon>
        <taxon>Heteroconchia</taxon>
        <taxon>Euheterodonta</taxon>
        <taxon>Imparidentia</taxon>
        <taxon>Neoheterodontei</taxon>
        <taxon>Myida</taxon>
        <taxon>Dreissenoidea</taxon>
        <taxon>Dreissenidae</taxon>
        <taxon>Dreissena</taxon>
    </lineage>
</organism>
<reference evidence="4" key="1">
    <citation type="journal article" date="2019" name="bioRxiv">
        <title>The Genome of the Zebra Mussel, Dreissena polymorpha: A Resource for Invasive Species Research.</title>
        <authorList>
            <person name="McCartney M.A."/>
            <person name="Auch B."/>
            <person name="Kono T."/>
            <person name="Mallez S."/>
            <person name="Zhang Y."/>
            <person name="Obille A."/>
            <person name="Becker A."/>
            <person name="Abrahante J.E."/>
            <person name="Garbe J."/>
            <person name="Badalamenti J.P."/>
            <person name="Herman A."/>
            <person name="Mangelson H."/>
            <person name="Liachko I."/>
            <person name="Sullivan S."/>
            <person name="Sone E.D."/>
            <person name="Koren S."/>
            <person name="Silverstein K.A.T."/>
            <person name="Beckman K.B."/>
            <person name="Gohl D.M."/>
        </authorList>
    </citation>
    <scope>NUCLEOTIDE SEQUENCE</scope>
    <source>
        <strain evidence="4">Duluth1</strain>
        <tissue evidence="4">Whole animal</tissue>
    </source>
</reference>
<dbReference type="GO" id="GO:0007156">
    <property type="term" value="P:homophilic cell adhesion via plasma membrane adhesion molecules"/>
    <property type="evidence" value="ECO:0007669"/>
    <property type="project" value="InterPro"/>
</dbReference>
<dbReference type="Gene3D" id="2.60.40.60">
    <property type="entry name" value="Cadherins"/>
    <property type="match status" value="2"/>
</dbReference>
<feature type="transmembrane region" description="Helical" evidence="2">
    <location>
        <begin position="225"/>
        <end position="250"/>
    </location>
</feature>
<name>A0A9D4BRI6_DREPO</name>
<evidence type="ECO:0000313" key="4">
    <source>
        <dbReference type="EMBL" id="KAH3706370.1"/>
    </source>
</evidence>
<gene>
    <name evidence="4" type="ORF">DPMN_065756</name>
</gene>
<protein>
    <recommendedName>
        <fullName evidence="3">Cadherin domain-containing protein</fullName>
    </recommendedName>
</protein>
<dbReference type="Proteomes" id="UP000828390">
    <property type="component" value="Unassembled WGS sequence"/>
</dbReference>
<evidence type="ECO:0000256" key="1">
    <source>
        <dbReference type="PROSITE-ProRule" id="PRU00043"/>
    </source>
</evidence>
<reference evidence="4" key="2">
    <citation type="submission" date="2020-11" db="EMBL/GenBank/DDBJ databases">
        <authorList>
            <person name="McCartney M.A."/>
            <person name="Auch B."/>
            <person name="Kono T."/>
            <person name="Mallez S."/>
            <person name="Becker A."/>
            <person name="Gohl D.M."/>
            <person name="Silverstein K.A.T."/>
            <person name="Koren S."/>
            <person name="Bechman K.B."/>
            <person name="Herman A."/>
            <person name="Abrahante J.E."/>
            <person name="Garbe J."/>
        </authorList>
    </citation>
    <scope>NUCLEOTIDE SEQUENCE</scope>
    <source>
        <strain evidence="4">Duluth1</strain>
        <tissue evidence="4">Whole animal</tissue>
    </source>
</reference>
<keyword evidence="2" id="KW-0472">Membrane</keyword>
<feature type="domain" description="Cadherin" evidence="3">
    <location>
        <begin position="3"/>
        <end position="88"/>
    </location>
</feature>
<dbReference type="InterPro" id="IPR002126">
    <property type="entry name" value="Cadherin-like_dom"/>
</dbReference>